<dbReference type="AlphaFoldDB" id="A0A0F9NYY8"/>
<protein>
    <submittedName>
        <fullName evidence="1">Uncharacterized protein</fullName>
    </submittedName>
</protein>
<name>A0A0F9NYY8_9ZZZZ</name>
<evidence type="ECO:0000313" key="1">
    <source>
        <dbReference type="EMBL" id="KKN17307.1"/>
    </source>
</evidence>
<comment type="caution">
    <text evidence="1">The sequence shown here is derived from an EMBL/GenBank/DDBJ whole genome shotgun (WGS) entry which is preliminary data.</text>
</comment>
<accession>A0A0F9NYY8</accession>
<dbReference type="EMBL" id="LAZR01003535">
    <property type="protein sequence ID" value="KKN17307.1"/>
    <property type="molecule type" value="Genomic_DNA"/>
</dbReference>
<sequence>MPEGNGSNESKPFYPFGQSLGSENLSKDLTGFDKKIGDSDNKTTLRKLFITLTRFADSKEADSYATTIAKCFKHKQYEFAEELILKMMAKVSIKGEGRREIINVLTQIYEEAENARPIDTRKAARKPGQVTA</sequence>
<gene>
    <name evidence="1" type="ORF">LCGC14_0967160</name>
</gene>
<organism evidence="1">
    <name type="scientific">marine sediment metagenome</name>
    <dbReference type="NCBI Taxonomy" id="412755"/>
    <lineage>
        <taxon>unclassified sequences</taxon>
        <taxon>metagenomes</taxon>
        <taxon>ecological metagenomes</taxon>
    </lineage>
</organism>
<proteinExistence type="predicted"/>
<reference evidence="1" key="1">
    <citation type="journal article" date="2015" name="Nature">
        <title>Complex archaea that bridge the gap between prokaryotes and eukaryotes.</title>
        <authorList>
            <person name="Spang A."/>
            <person name="Saw J.H."/>
            <person name="Jorgensen S.L."/>
            <person name="Zaremba-Niedzwiedzka K."/>
            <person name="Martijn J."/>
            <person name="Lind A.E."/>
            <person name="van Eijk R."/>
            <person name="Schleper C."/>
            <person name="Guy L."/>
            <person name="Ettema T.J."/>
        </authorList>
    </citation>
    <scope>NUCLEOTIDE SEQUENCE</scope>
</reference>